<keyword evidence="1" id="KW-0547">Nucleotide-binding</keyword>
<evidence type="ECO:0000256" key="2">
    <source>
        <dbReference type="ARBA" id="ARBA00022801"/>
    </source>
</evidence>
<dbReference type="PANTHER" id="PTHR21529:SF4">
    <property type="entry name" value="TPR AND ANKYRIN REPEAT-CONTAINING PROTEIN 1"/>
    <property type="match status" value="1"/>
</dbReference>
<protein>
    <submittedName>
        <fullName evidence="6">TRANK1 protein</fullName>
    </submittedName>
</protein>
<keyword evidence="2" id="KW-0378">Hydrolase</keyword>
<dbReference type="SUPFAM" id="SSF52540">
    <property type="entry name" value="P-loop containing nucleoside triphosphate hydrolases"/>
    <property type="match status" value="1"/>
</dbReference>
<evidence type="ECO:0000256" key="1">
    <source>
        <dbReference type="ARBA" id="ARBA00022741"/>
    </source>
</evidence>
<evidence type="ECO:0000313" key="6">
    <source>
        <dbReference type="EMBL" id="CAE7312444.1"/>
    </source>
</evidence>
<evidence type="ECO:0000256" key="3">
    <source>
        <dbReference type="ARBA" id="ARBA00022806"/>
    </source>
</evidence>
<gene>
    <name evidence="6" type="primary">TRANK1</name>
    <name evidence="6" type="ORF">SNEC2469_LOCUS7776</name>
</gene>
<sequence length="344" mass="38454">EIMTVIRGSLHAVRSSGGYLTRTEYVSGHDSSGQRLAELRDSSIKEESVRSRIYDAFELYEKFKATCPKYDRVDAVRSITQRAKKFRRQAREAAFQMLSAVFIDEVQDLLPAEILLLRLFCQSNTAWVFAGDTAQTISKGVDFRFESIRRLFYEEFLAGKDWEEDKVHVEVESCSFCKKQITEDGGVRMECNSHFVAHNKVLCGKEACRRALEKQCEDALKGASAGGRKKAEWAQARSRLSCPLPGCGMYMKETSIAPAPTKDEGPSSSSSVAIRPSFGSIPGIHHLTFNHRSTRGILQLAASVIDLLVKLFPEKIDQLPREVSSVDVALKPVFICGVPFEETL</sequence>
<feature type="non-terminal residue" evidence="6">
    <location>
        <position position="1"/>
    </location>
</feature>
<dbReference type="GO" id="GO:0004386">
    <property type="term" value="F:helicase activity"/>
    <property type="evidence" value="ECO:0007669"/>
    <property type="project" value="UniProtKB-KW"/>
</dbReference>
<accession>A0A812NSK4</accession>
<dbReference type="Pfam" id="PF00580">
    <property type="entry name" value="UvrD-helicase"/>
    <property type="match status" value="1"/>
</dbReference>
<dbReference type="EMBL" id="CAJNJA010013084">
    <property type="protein sequence ID" value="CAE7312444.1"/>
    <property type="molecule type" value="Genomic_DNA"/>
</dbReference>
<keyword evidence="4" id="KW-0067">ATP-binding</keyword>
<dbReference type="Proteomes" id="UP000601435">
    <property type="component" value="Unassembled WGS sequence"/>
</dbReference>
<dbReference type="OrthoDB" id="3156807at2759"/>
<dbReference type="PANTHER" id="PTHR21529">
    <property type="entry name" value="MAMMARY TURMOR VIRUS RECEPTOR HOMOLOG 1, 2 MTVR1, 2"/>
    <property type="match status" value="1"/>
</dbReference>
<keyword evidence="7" id="KW-1185">Reference proteome</keyword>
<keyword evidence="3" id="KW-0347">Helicase</keyword>
<evidence type="ECO:0000256" key="4">
    <source>
        <dbReference type="ARBA" id="ARBA00022840"/>
    </source>
</evidence>
<dbReference type="AlphaFoldDB" id="A0A812NSK4"/>
<feature type="domain" description="UvrD-like helicase ATP-binding" evidence="5">
    <location>
        <begin position="29"/>
        <end position="137"/>
    </location>
</feature>
<evidence type="ECO:0000313" key="7">
    <source>
        <dbReference type="Proteomes" id="UP000601435"/>
    </source>
</evidence>
<organism evidence="6 7">
    <name type="scientific">Symbiodinium necroappetens</name>
    <dbReference type="NCBI Taxonomy" id="1628268"/>
    <lineage>
        <taxon>Eukaryota</taxon>
        <taxon>Sar</taxon>
        <taxon>Alveolata</taxon>
        <taxon>Dinophyceae</taxon>
        <taxon>Suessiales</taxon>
        <taxon>Symbiodiniaceae</taxon>
        <taxon>Symbiodinium</taxon>
    </lineage>
</organism>
<dbReference type="InterPro" id="IPR039904">
    <property type="entry name" value="TRANK1"/>
</dbReference>
<proteinExistence type="predicted"/>
<dbReference type="InterPro" id="IPR014016">
    <property type="entry name" value="UvrD-like_ATP-bd"/>
</dbReference>
<dbReference type="GO" id="GO:0005524">
    <property type="term" value="F:ATP binding"/>
    <property type="evidence" value="ECO:0007669"/>
    <property type="project" value="UniProtKB-KW"/>
</dbReference>
<comment type="caution">
    <text evidence="6">The sequence shown here is derived from an EMBL/GenBank/DDBJ whole genome shotgun (WGS) entry which is preliminary data.</text>
</comment>
<evidence type="ECO:0000259" key="5">
    <source>
        <dbReference type="Pfam" id="PF00580"/>
    </source>
</evidence>
<reference evidence="6" key="1">
    <citation type="submission" date="2021-02" db="EMBL/GenBank/DDBJ databases">
        <authorList>
            <person name="Dougan E. K."/>
            <person name="Rhodes N."/>
            <person name="Thang M."/>
            <person name="Chan C."/>
        </authorList>
    </citation>
    <scope>NUCLEOTIDE SEQUENCE</scope>
</reference>
<name>A0A812NSK4_9DINO</name>
<dbReference type="Gene3D" id="3.40.50.300">
    <property type="entry name" value="P-loop containing nucleotide triphosphate hydrolases"/>
    <property type="match status" value="1"/>
</dbReference>
<dbReference type="InterPro" id="IPR027417">
    <property type="entry name" value="P-loop_NTPase"/>
</dbReference>
<dbReference type="GO" id="GO:0016787">
    <property type="term" value="F:hydrolase activity"/>
    <property type="evidence" value="ECO:0007669"/>
    <property type="project" value="UniProtKB-KW"/>
</dbReference>